<proteinExistence type="predicted"/>
<accession>A0A1I4E453</accession>
<dbReference type="EMBL" id="FOSK01000013">
    <property type="protein sequence ID" value="SFK99367.1"/>
    <property type="molecule type" value="Genomic_DNA"/>
</dbReference>
<dbReference type="Gene3D" id="2.40.300.10">
    <property type="entry name" value="Head decoration protein D"/>
    <property type="match status" value="1"/>
</dbReference>
<keyword evidence="2" id="KW-1185">Reference proteome</keyword>
<dbReference type="Proteomes" id="UP000199598">
    <property type="component" value="Unassembled WGS sequence"/>
</dbReference>
<gene>
    <name evidence="1" type="ORF">SAMN04488518_113115</name>
</gene>
<dbReference type="Pfam" id="PF02924">
    <property type="entry name" value="HDPD"/>
    <property type="match status" value="1"/>
</dbReference>
<comment type="caution">
    <text evidence="1">The sequence shown here is derived from an EMBL/GenBank/DDBJ whole genome shotgun (WGS) entry which is preliminary data.</text>
</comment>
<dbReference type="RefSeq" id="WP_093522738.1">
    <property type="nucleotide sequence ID" value="NZ_FOSK01000013.1"/>
</dbReference>
<evidence type="ECO:0000313" key="1">
    <source>
        <dbReference type="EMBL" id="SFK99367.1"/>
    </source>
</evidence>
<protein>
    <submittedName>
        <fullName evidence="1">Bacteriophage lambda head decoration protein D</fullName>
    </submittedName>
</protein>
<dbReference type="InterPro" id="IPR004195">
    <property type="entry name" value="Head_decoration_D"/>
</dbReference>
<sequence length="122" mass="12708">MSTKMRQRDWSFLLSEASGNRSRETVTIAAGSGVVAAATVVGKQTDSQKYVPSPATGADGSETAKAVLANAVDATSQDVEAVVLGRDAEVKEVMLNFHSTVDDADKVAAKLAELKAVGLITR</sequence>
<evidence type="ECO:0000313" key="2">
    <source>
        <dbReference type="Proteomes" id="UP000199598"/>
    </source>
</evidence>
<organism evidence="1 2">
    <name type="scientific">Pseudovibrio ascidiaceicola</name>
    <dbReference type="NCBI Taxonomy" id="285279"/>
    <lineage>
        <taxon>Bacteria</taxon>
        <taxon>Pseudomonadati</taxon>
        <taxon>Pseudomonadota</taxon>
        <taxon>Alphaproteobacteria</taxon>
        <taxon>Hyphomicrobiales</taxon>
        <taxon>Stappiaceae</taxon>
        <taxon>Pseudovibrio</taxon>
    </lineage>
</organism>
<name>A0A1I4E453_9HYPH</name>
<reference evidence="1 2" key="1">
    <citation type="submission" date="2016-10" db="EMBL/GenBank/DDBJ databases">
        <authorList>
            <person name="Varghese N."/>
            <person name="Submissions S."/>
        </authorList>
    </citation>
    <scope>NUCLEOTIDE SEQUENCE [LARGE SCALE GENOMIC DNA]</scope>
    <source>
        <strain evidence="1 2">DSM 16392</strain>
    </source>
</reference>